<gene>
    <name evidence="1" type="ORF">COV72_07120</name>
</gene>
<name>A0A2H0LWD1_9BACT</name>
<dbReference type="Proteomes" id="UP000229641">
    <property type="component" value="Unassembled WGS sequence"/>
</dbReference>
<evidence type="ECO:0000313" key="1">
    <source>
        <dbReference type="EMBL" id="PIQ88691.1"/>
    </source>
</evidence>
<organism evidence="1 2">
    <name type="scientific">Candidatus Ghiorseimicrobium undicola</name>
    <dbReference type="NCBI Taxonomy" id="1974746"/>
    <lineage>
        <taxon>Bacteria</taxon>
        <taxon>Pseudomonadati</taxon>
        <taxon>Candidatus Omnitrophota</taxon>
        <taxon>Candidatus Ghiorseimicrobium</taxon>
    </lineage>
</organism>
<reference evidence="1 2" key="1">
    <citation type="submission" date="2017-09" db="EMBL/GenBank/DDBJ databases">
        <title>Depth-based differentiation of microbial function through sediment-hosted aquifers and enrichment of novel symbionts in the deep terrestrial subsurface.</title>
        <authorList>
            <person name="Probst A.J."/>
            <person name="Ladd B."/>
            <person name="Jarett J.K."/>
            <person name="Geller-Mcgrath D.E."/>
            <person name="Sieber C.M."/>
            <person name="Emerson J.B."/>
            <person name="Anantharaman K."/>
            <person name="Thomas B.C."/>
            <person name="Malmstrom R."/>
            <person name="Stieglmeier M."/>
            <person name="Klingl A."/>
            <person name="Woyke T."/>
            <person name="Ryan C.M."/>
            <person name="Banfield J.F."/>
        </authorList>
    </citation>
    <scope>NUCLEOTIDE SEQUENCE [LARGE SCALE GENOMIC DNA]</scope>
    <source>
        <strain evidence="1">CG11_big_fil_rev_8_21_14_0_20_42_13</strain>
    </source>
</reference>
<protein>
    <submittedName>
        <fullName evidence="1">Uncharacterized protein</fullName>
    </submittedName>
</protein>
<dbReference type="AlphaFoldDB" id="A0A2H0LWD1"/>
<proteinExistence type="predicted"/>
<comment type="caution">
    <text evidence="1">The sequence shown here is derived from an EMBL/GenBank/DDBJ whole genome shotgun (WGS) entry which is preliminary data.</text>
</comment>
<sequence length="76" mass="8683">MCIDPDFVIRVELEDGDPRVCDYCNAFLVGEDGIAAEDCFSTDYGLVCRKCLGDIKPLSSHRQGDYVKEERWYKGR</sequence>
<accession>A0A2H0LWD1</accession>
<dbReference type="EMBL" id="PCWA01000092">
    <property type="protein sequence ID" value="PIQ88691.1"/>
    <property type="molecule type" value="Genomic_DNA"/>
</dbReference>
<evidence type="ECO:0000313" key="2">
    <source>
        <dbReference type="Proteomes" id="UP000229641"/>
    </source>
</evidence>